<reference evidence="4" key="1">
    <citation type="submission" date="2022-12" db="EMBL/GenBank/DDBJ databases">
        <title>Reclassification of two methanogenic archaea species isolated from the Kolyma lowland permafrost.</title>
        <authorList>
            <person name="Trubitsyn V.E."/>
            <person name="Rivkina E.M."/>
            <person name="Shcherbakova V.A."/>
        </authorList>
    </citation>
    <scope>NUCLEOTIDE SEQUENCE</scope>
    <source>
        <strain evidence="3">M2</strain>
        <strain evidence="4">MK4</strain>
    </source>
</reference>
<gene>
    <name evidence="4" type="ORF">O3H35_16180</name>
    <name evidence="3" type="ORF">O3H54_12325</name>
</gene>
<dbReference type="Proteomes" id="UP001068021">
    <property type="component" value="Unassembled WGS sequence"/>
</dbReference>
<organism evidence="4">
    <name type="scientific">Methanobacterium veterum</name>
    <dbReference type="NCBI Taxonomy" id="408577"/>
    <lineage>
        <taxon>Archaea</taxon>
        <taxon>Methanobacteriati</taxon>
        <taxon>Methanobacteriota</taxon>
        <taxon>Methanomada group</taxon>
        <taxon>Methanobacteria</taxon>
        <taxon>Methanobacteriales</taxon>
        <taxon>Methanobacteriaceae</taxon>
        <taxon>Methanobacterium</taxon>
    </lineage>
</organism>
<accession>A0A9E5DR16</accession>
<keyword evidence="5" id="KW-1185">Reference proteome</keyword>
<evidence type="ECO:0000256" key="2">
    <source>
        <dbReference type="SAM" id="Phobius"/>
    </source>
</evidence>
<proteinExistence type="predicted"/>
<dbReference type="Proteomes" id="UP001074446">
    <property type="component" value="Unassembled WGS sequence"/>
</dbReference>
<evidence type="ECO:0000256" key="1">
    <source>
        <dbReference type="SAM" id="Coils"/>
    </source>
</evidence>
<dbReference type="AlphaFoldDB" id="A0A9E5DR16"/>
<evidence type="ECO:0000313" key="3">
    <source>
        <dbReference type="EMBL" id="MCZ3366667.1"/>
    </source>
</evidence>
<sequence>MESFLPLTVLGAIIGIYTILPNYKKLRVGYSLGKLDLFMLSLLALVMLSLLIFSSYLQNNTINSVITLNQLINQPISTNNILINNLIREPFNYTFLVDLINITSVIFIFLIFFVKFFTKKIRINNKKYFIDKLDELFYKGEYNTVFSLIDDNYKNVMEFKKKIKYSKRTKEIRRLLEQMENREAQINNDKENNIPFYDNLKSRFGYLWEKSTYEDIYEYLEDKISIIYKIKYFKGDNNLQENIKSRLLDYDYIEKVVKYNPYFGLNIVIDEHLDSSFREDYANLYFRELMKDRNSILYREIRNTTSGYERYEISKNNKIMHQVLYNINKADEANVYKPIGDLTDELLDKQHKKPYDEYNDYNSKLIDDPERLNDPLFMAVHFFDIMIRESIYQDVKWHMWLYYYDSFVEKIVRNYEISDLRTVNYEFPNVYSFLLNEILGNLISWIRLVKNDNIVPQKLRSTDCKDYENENIIKSSIICLCYCIQYILKPNKIPRKFKVYLLENVFHLYFDLVLCRDKIVNEYSTVLENCLLKTASVSTDHRDILLDSINEIDKPSLIYKHKVSGLDTINEIKNKLINAKLD</sequence>
<keyword evidence="2" id="KW-0472">Membrane</keyword>
<feature type="coiled-coil region" evidence="1">
    <location>
        <begin position="162"/>
        <end position="192"/>
    </location>
</feature>
<dbReference type="EMBL" id="JAPVES010000030">
    <property type="protein sequence ID" value="MCZ3374188.1"/>
    <property type="molecule type" value="Genomic_DNA"/>
</dbReference>
<dbReference type="RefSeq" id="WP_048080923.1">
    <property type="nucleotide sequence ID" value="NZ_JAPVER010000020.1"/>
</dbReference>
<protein>
    <submittedName>
        <fullName evidence="4">Uncharacterized protein</fullName>
    </submittedName>
</protein>
<keyword evidence="2" id="KW-1133">Transmembrane helix</keyword>
<evidence type="ECO:0000313" key="5">
    <source>
        <dbReference type="Proteomes" id="UP001068021"/>
    </source>
</evidence>
<name>A0A9E5DR16_9EURY</name>
<evidence type="ECO:0000313" key="4">
    <source>
        <dbReference type="EMBL" id="MCZ3374188.1"/>
    </source>
</evidence>
<keyword evidence="2" id="KW-0812">Transmembrane</keyword>
<comment type="caution">
    <text evidence="4">The sequence shown here is derived from an EMBL/GenBank/DDBJ whole genome shotgun (WGS) entry which is preliminary data.</text>
</comment>
<dbReference type="EMBL" id="JAPVER010000020">
    <property type="protein sequence ID" value="MCZ3366667.1"/>
    <property type="molecule type" value="Genomic_DNA"/>
</dbReference>
<feature type="transmembrane region" description="Helical" evidence="2">
    <location>
        <begin position="95"/>
        <end position="117"/>
    </location>
</feature>
<feature type="transmembrane region" description="Helical" evidence="2">
    <location>
        <begin position="35"/>
        <end position="57"/>
    </location>
</feature>
<feature type="transmembrane region" description="Helical" evidence="2">
    <location>
        <begin position="6"/>
        <end position="23"/>
    </location>
</feature>
<keyword evidence="1" id="KW-0175">Coiled coil</keyword>